<dbReference type="AlphaFoldDB" id="A0A6A6FF69"/>
<name>A0A6A6FF69_9PEZI</name>
<proteinExistence type="predicted"/>
<gene>
    <name evidence="1" type="ORF">CERZMDRAFT_90784</name>
</gene>
<accession>A0A6A6FF69</accession>
<keyword evidence="2" id="KW-1185">Reference proteome</keyword>
<evidence type="ECO:0000313" key="2">
    <source>
        <dbReference type="Proteomes" id="UP000799539"/>
    </source>
</evidence>
<dbReference type="Proteomes" id="UP000799539">
    <property type="component" value="Unassembled WGS sequence"/>
</dbReference>
<sequence length="54" mass="5662">MPQQSAQARGLQALQLEIQSPGSVPRSLQAGVEVAEHLPNLAPLTRLPSPPAIP</sequence>
<organism evidence="1 2">
    <name type="scientific">Cercospora zeae-maydis SCOH1-5</name>
    <dbReference type="NCBI Taxonomy" id="717836"/>
    <lineage>
        <taxon>Eukaryota</taxon>
        <taxon>Fungi</taxon>
        <taxon>Dikarya</taxon>
        <taxon>Ascomycota</taxon>
        <taxon>Pezizomycotina</taxon>
        <taxon>Dothideomycetes</taxon>
        <taxon>Dothideomycetidae</taxon>
        <taxon>Mycosphaerellales</taxon>
        <taxon>Mycosphaerellaceae</taxon>
        <taxon>Cercospora</taxon>
    </lineage>
</organism>
<protein>
    <submittedName>
        <fullName evidence="1">Uncharacterized protein</fullName>
    </submittedName>
</protein>
<dbReference type="EMBL" id="ML992674">
    <property type="protein sequence ID" value="KAF2211888.1"/>
    <property type="molecule type" value="Genomic_DNA"/>
</dbReference>
<reference evidence="1" key="1">
    <citation type="journal article" date="2020" name="Stud. Mycol.">
        <title>101 Dothideomycetes genomes: a test case for predicting lifestyles and emergence of pathogens.</title>
        <authorList>
            <person name="Haridas S."/>
            <person name="Albert R."/>
            <person name="Binder M."/>
            <person name="Bloem J."/>
            <person name="Labutti K."/>
            <person name="Salamov A."/>
            <person name="Andreopoulos B."/>
            <person name="Baker S."/>
            <person name="Barry K."/>
            <person name="Bills G."/>
            <person name="Bluhm B."/>
            <person name="Cannon C."/>
            <person name="Castanera R."/>
            <person name="Culley D."/>
            <person name="Daum C."/>
            <person name="Ezra D."/>
            <person name="Gonzalez J."/>
            <person name="Henrissat B."/>
            <person name="Kuo A."/>
            <person name="Liang C."/>
            <person name="Lipzen A."/>
            <person name="Lutzoni F."/>
            <person name="Magnuson J."/>
            <person name="Mondo S."/>
            <person name="Nolan M."/>
            <person name="Ohm R."/>
            <person name="Pangilinan J."/>
            <person name="Park H.-J."/>
            <person name="Ramirez L."/>
            <person name="Alfaro M."/>
            <person name="Sun H."/>
            <person name="Tritt A."/>
            <person name="Yoshinaga Y."/>
            <person name="Zwiers L.-H."/>
            <person name="Turgeon B."/>
            <person name="Goodwin S."/>
            <person name="Spatafora J."/>
            <person name="Crous P."/>
            <person name="Grigoriev I."/>
        </authorList>
    </citation>
    <scope>NUCLEOTIDE SEQUENCE</scope>
    <source>
        <strain evidence="1">SCOH1-5</strain>
    </source>
</reference>
<evidence type="ECO:0000313" key="1">
    <source>
        <dbReference type="EMBL" id="KAF2211888.1"/>
    </source>
</evidence>